<dbReference type="KEGG" id="ani:ANIA_05751"/>
<sequence>MAGEGALKRAASRSISPPPLRRKAETLKKSVATSFFTPVSQRKTEPTSISWRIVNHTLIVGKFSLGPGEPPPKSSGKPKIAAFDFDSTLVATASGNTFPRDSADWKWWRQNVPSRLQKLNADGYHVVIFTNQGKISLKKDKKGNVSSYFNKFKERVSAVMKQLNIPLSVYAATEHDEYRKPRAGMWKEFLDDYDFDVTGIDSSQSIFVGDAAGRPGDHSAADRGFAANANMVFKTPEEFFLGAAPEPVVAFDPAVYLQNNSVDDALPQFSKTSPLELVIFCGSPGAGKSTFFWDYLKPLGYERVNQDILKSRAKCIKVAKEHLAAQKSVVVDNTNADVETRAQWIGVAKEFNVPIRCVYFTAPPALCKHNNAVRAANTSLNPESRTLLPGIAFGDFVKRFKEPSLAEGFQDILRVDFRFRGDDDAKNLWKHQMILCTTLLSPGSAPPSASIVRPRYVEKLSSYGLLLALLCSAATEHATSADLPIGRGVTSCQTLDFVPTRRDLTAASKEVQASQGPII</sequence>
<dbReference type="PANTHER" id="PTHR12083:SF9">
    <property type="entry name" value="BIFUNCTIONAL POLYNUCLEOTIDE PHOSPHATASE_KINASE"/>
    <property type="match status" value="1"/>
</dbReference>
<keyword evidence="2" id="KW-0418">Kinase</keyword>
<name>Q5B129_EMENI</name>
<dbReference type="EMBL" id="BN001305">
    <property type="protein sequence ID" value="CBF81279.1"/>
    <property type="molecule type" value="Genomic_DNA"/>
</dbReference>
<dbReference type="GeneID" id="2872043"/>
<dbReference type="FunFam" id="3.40.50.300:FF:002548">
    <property type="entry name" value="DNA kinase/phosphatase Pnk1"/>
    <property type="match status" value="1"/>
</dbReference>
<dbReference type="OMA" id="SDRMFAA"/>
<dbReference type="OrthoDB" id="19045at2759"/>
<dbReference type="InterPro" id="IPR036412">
    <property type="entry name" value="HAD-like_sf"/>
</dbReference>
<dbReference type="GO" id="GO:0046404">
    <property type="term" value="F:ATP-dependent polydeoxyribonucleotide 5'-hydroxyl-kinase activity"/>
    <property type="evidence" value="ECO:0000318"/>
    <property type="project" value="GO_Central"/>
</dbReference>
<dbReference type="Gene3D" id="3.40.50.300">
    <property type="entry name" value="P-loop containing nucleotide triphosphate hydrolases"/>
    <property type="match status" value="1"/>
</dbReference>
<dbReference type="STRING" id="227321.Q5B129"/>
<dbReference type="InterPro" id="IPR023214">
    <property type="entry name" value="HAD_sf"/>
</dbReference>
<dbReference type="Proteomes" id="UP000000560">
    <property type="component" value="Chromosome V"/>
</dbReference>
<dbReference type="GO" id="GO:0046403">
    <property type="term" value="F:polynucleotide 3'-phosphatase activity"/>
    <property type="evidence" value="ECO:0000318"/>
    <property type="project" value="GO_Central"/>
</dbReference>
<dbReference type="NCBIfam" id="TIGR01662">
    <property type="entry name" value="HAD-SF-IIIA"/>
    <property type="match status" value="1"/>
</dbReference>
<dbReference type="Gene3D" id="3.40.50.1000">
    <property type="entry name" value="HAD superfamily/HAD-like"/>
    <property type="match status" value="1"/>
</dbReference>
<dbReference type="InterPro" id="IPR006549">
    <property type="entry name" value="HAD-SF_hydro_IIIA"/>
</dbReference>
<dbReference type="AlphaFoldDB" id="Q5B129"/>
<dbReference type="SUPFAM" id="SSF52540">
    <property type="entry name" value="P-loop containing nucleoside triphosphate hydrolases"/>
    <property type="match status" value="1"/>
</dbReference>
<accession>C8VFI9</accession>
<dbReference type="Pfam" id="PF13671">
    <property type="entry name" value="AAA_33"/>
    <property type="match status" value="1"/>
</dbReference>
<dbReference type="eggNOG" id="KOG2134">
    <property type="taxonomic scope" value="Eukaryota"/>
</dbReference>
<dbReference type="InterPro" id="IPR006551">
    <property type="entry name" value="Polynucleotide_phosphatase"/>
</dbReference>
<dbReference type="GO" id="GO:0006281">
    <property type="term" value="P:DNA repair"/>
    <property type="evidence" value="ECO:0000318"/>
    <property type="project" value="GO_Central"/>
</dbReference>
<dbReference type="HOGENOM" id="CLU_014938_3_1_1"/>
<evidence type="ECO:0000256" key="1">
    <source>
        <dbReference type="SAM" id="MobiDB-lite"/>
    </source>
</evidence>
<keyword evidence="3" id="KW-1185">Reference proteome</keyword>
<dbReference type="NCBIfam" id="TIGR01664">
    <property type="entry name" value="DNA-3'-Pase"/>
    <property type="match status" value="1"/>
</dbReference>
<dbReference type="FunFam" id="3.40.50.1000:FF:000078">
    <property type="entry name" value="Bifunctional polynucleotide phosphatase/kinase"/>
    <property type="match status" value="1"/>
</dbReference>
<evidence type="ECO:0000313" key="3">
    <source>
        <dbReference type="Proteomes" id="UP000000560"/>
    </source>
</evidence>
<gene>
    <name evidence="2" type="ORF">ANIA_05751</name>
</gene>
<dbReference type="RefSeq" id="XP_663355.1">
    <property type="nucleotide sequence ID" value="XM_658263.2"/>
</dbReference>
<dbReference type="PANTHER" id="PTHR12083">
    <property type="entry name" value="BIFUNCTIONAL POLYNUCLEOTIDE PHOSPHATASE/KINASE"/>
    <property type="match status" value="1"/>
</dbReference>
<organism evidence="2 3">
    <name type="scientific">Emericella nidulans (strain FGSC A4 / ATCC 38163 / CBS 112.46 / NRRL 194 / M139)</name>
    <name type="common">Aspergillus nidulans</name>
    <dbReference type="NCBI Taxonomy" id="227321"/>
    <lineage>
        <taxon>Eukaryota</taxon>
        <taxon>Fungi</taxon>
        <taxon>Dikarya</taxon>
        <taxon>Ascomycota</taxon>
        <taxon>Pezizomycotina</taxon>
        <taxon>Eurotiomycetes</taxon>
        <taxon>Eurotiomycetidae</taxon>
        <taxon>Eurotiales</taxon>
        <taxon>Aspergillaceae</taxon>
        <taxon>Aspergillus</taxon>
        <taxon>Aspergillus subgen. Nidulantes</taxon>
    </lineage>
</organism>
<dbReference type="SUPFAM" id="SSF56784">
    <property type="entry name" value="HAD-like"/>
    <property type="match status" value="1"/>
</dbReference>
<dbReference type="InterPro" id="IPR013954">
    <property type="entry name" value="PNK3P"/>
</dbReference>
<protein>
    <submittedName>
        <fullName evidence="2">DNA kinase/phosphatase (Eurofung)</fullName>
    </submittedName>
</protein>
<accession>Q5B129</accession>
<reference evidence="3" key="1">
    <citation type="journal article" date="2005" name="Nature">
        <title>Sequencing of Aspergillus nidulans and comparative analysis with A. fumigatus and A. oryzae.</title>
        <authorList>
            <person name="Galagan J.E."/>
            <person name="Calvo S.E."/>
            <person name="Cuomo C."/>
            <person name="Ma L.J."/>
            <person name="Wortman J.R."/>
            <person name="Batzoglou S."/>
            <person name="Lee S.I."/>
            <person name="Basturkmen M."/>
            <person name="Spevak C.C."/>
            <person name="Clutterbuck J."/>
            <person name="Kapitonov V."/>
            <person name="Jurka J."/>
            <person name="Scazzocchio C."/>
            <person name="Farman M."/>
            <person name="Butler J."/>
            <person name="Purcell S."/>
            <person name="Harris S."/>
            <person name="Braus G.H."/>
            <person name="Draht O."/>
            <person name="Busch S."/>
            <person name="D'Enfert C."/>
            <person name="Bouchier C."/>
            <person name="Goldman G.H."/>
            <person name="Bell-Pedersen D."/>
            <person name="Griffiths-Jones S."/>
            <person name="Doonan J.H."/>
            <person name="Yu J."/>
            <person name="Vienken K."/>
            <person name="Pain A."/>
            <person name="Freitag M."/>
            <person name="Selker E.U."/>
            <person name="Archer D.B."/>
            <person name="Penalva M.A."/>
            <person name="Oakley B.R."/>
            <person name="Momany M."/>
            <person name="Tanaka T."/>
            <person name="Kumagai T."/>
            <person name="Asai K."/>
            <person name="Machida M."/>
            <person name="Nierman W.C."/>
            <person name="Denning D.W."/>
            <person name="Caddick M."/>
            <person name="Hynes M."/>
            <person name="Paoletti M."/>
            <person name="Fischer R."/>
            <person name="Miller B."/>
            <person name="Dyer P."/>
            <person name="Sachs M.S."/>
            <person name="Osmani S.A."/>
            <person name="Birren B.W."/>
        </authorList>
    </citation>
    <scope>NUCLEOTIDE SEQUENCE [LARGE SCALE GENOMIC DNA]</scope>
    <source>
        <strain evidence="3">FGSC A4 / ATCC 38163 / CBS 112.46 / NRRL 194 / M139</strain>
    </source>
</reference>
<reference evidence="3" key="2">
    <citation type="journal article" date="2009" name="Fungal Genet. Biol.">
        <title>The 2008 update of the Aspergillus nidulans genome annotation: a community effort.</title>
        <authorList>
            <person name="Wortman J.R."/>
            <person name="Gilsenan J.M."/>
            <person name="Joardar V."/>
            <person name="Deegan J."/>
            <person name="Clutterbuck J."/>
            <person name="Andersen M.R."/>
            <person name="Archer D."/>
            <person name="Bencina M."/>
            <person name="Braus G."/>
            <person name="Coutinho P."/>
            <person name="von Dohren H."/>
            <person name="Doonan J."/>
            <person name="Driessen A.J."/>
            <person name="Durek P."/>
            <person name="Espeso E."/>
            <person name="Fekete E."/>
            <person name="Flipphi M."/>
            <person name="Estrada C.G."/>
            <person name="Geysens S."/>
            <person name="Goldman G."/>
            <person name="de Groot P.W."/>
            <person name="Hansen K."/>
            <person name="Harris S.D."/>
            <person name="Heinekamp T."/>
            <person name="Helmstaedt K."/>
            <person name="Henrissat B."/>
            <person name="Hofmann G."/>
            <person name="Homan T."/>
            <person name="Horio T."/>
            <person name="Horiuchi H."/>
            <person name="James S."/>
            <person name="Jones M."/>
            <person name="Karaffa L."/>
            <person name="Karanyi Z."/>
            <person name="Kato M."/>
            <person name="Keller N."/>
            <person name="Kelly D.E."/>
            <person name="Kiel J.A."/>
            <person name="Kim J.M."/>
            <person name="van der Klei I.J."/>
            <person name="Klis F.M."/>
            <person name="Kovalchuk A."/>
            <person name="Krasevec N."/>
            <person name="Kubicek C.P."/>
            <person name="Liu B."/>
            <person name="Maccabe A."/>
            <person name="Meyer V."/>
            <person name="Mirabito P."/>
            <person name="Miskei M."/>
            <person name="Mos M."/>
            <person name="Mullins J."/>
            <person name="Nelson D.R."/>
            <person name="Nielsen J."/>
            <person name="Oakley B.R."/>
            <person name="Osmani S.A."/>
            <person name="Pakula T."/>
            <person name="Paszewski A."/>
            <person name="Paulsen I."/>
            <person name="Pilsyk S."/>
            <person name="Pocsi I."/>
            <person name="Punt P.J."/>
            <person name="Ram A.F."/>
            <person name="Ren Q."/>
            <person name="Robellet X."/>
            <person name="Robson G."/>
            <person name="Seiboth B."/>
            <person name="van Solingen P."/>
            <person name="Specht T."/>
            <person name="Sun J."/>
            <person name="Taheri-Talesh N."/>
            <person name="Takeshita N."/>
            <person name="Ussery D."/>
            <person name="vanKuyk P.A."/>
            <person name="Visser H."/>
            <person name="van de Vondervoort P.J."/>
            <person name="de Vries R.P."/>
            <person name="Walton J."/>
            <person name="Xiang X."/>
            <person name="Xiong Y."/>
            <person name="Zeng A.P."/>
            <person name="Brandt B.W."/>
            <person name="Cornell M.J."/>
            <person name="van den Hondel C.A."/>
            <person name="Visser J."/>
            <person name="Oliver S.G."/>
            <person name="Turner G."/>
        </authorList>
    </citation>
    <scope>GENOME REANNOTATION</scope>
    <source>
        <strain evidence="3">FGSC A4 / ATCC 38163 / CBS 112.46 / NRRL 194 / M139</strain>
    </source>
</reference>
<feature type="region of interest" description="Disordered" evidence="1">
    <location>
        <begin position="1"/>
        <end position="23"/>
    </location>
</feature>
<dbReference type="InParanoid" id="Q5B129"/>
<keyword evidence="2" id="KW-0808">Transferase</keyword>
<proteinExistence type="predicted"/>
<dbReference type="Pfam" id="PF08645">
    <property type="entry name" value="PNK3P"/>
    <property type="match status" value="1"/>
</dbReference>
<dbReference type="InterPro" id="IPR027417">
    <property type="entry name" value="P-loop_NTPase"/>
</dbReference>
<evidence type="ECO:0000313" key="2">
    <source>
        <dbReference type="EMBL" id="CBF81279.1"/>
    </source>
</evidence>